<dbReference type="Pfam" id="PF00491">
    <property type="entry name" value="Arginase"/>
    <property type="match status" value="1"/>
</dbReference>
<dbReference type="InterPro" id="IPR006035">
    <property type="entry name" value="Ureohydrolase"/>
</dbReference>
<dbReference type="Proteomes" id="UP000018780">
    <property type="component" value="Chromosome"/>
</dbReference>
<dbReference type="EMBL" id="CP006773">
    <property type="protein sequence ID" value="AHD03201.1"/>
    <property type="molecule type" value="Genomic_DNA"/>
</dbReference>
<dbReference type="STRING" id="999552.METH_16520"/>
<gene>
    <name evidence="1" type="ORF">METH_16520</name>
</gene>
<proteinExistence type="predicted"/>
<reference evidence="1 2" key="1">
    <citation type="submission" date="2013-09" db="EMBL/GenBank/DDBJ databases">
        <authorList>
            <consortium name="DOE Joint Genome Institute"/>
            <person name="Klenk H.-P."/>
            <person name="Huntemann M."/>
            <person name="Han J."/>
            <person name="Chen A."/>
            <person name="Kyrpides N."/>
            <person name="Mavromatis K."/>
            <person name="Markowitz V."/>
            <person name="Palaniappan K."/>
            <person name="Ivanova N."/>
            <person name="Schaumberg A."/>
            <person name="Pati A."/>
            <person name="Liolios K."/>
            <person name="Nordberg H.P."/>
            <person name="Cantor M.N."/>
            <person name="Hua S.X."/>
            <person name="Woyke T."/>
        </authorList>
    </citation>
    <scope>NUCLEOTIDE SEQUENCE [LARGE SCALE GENOMIC DNA]</scope>
    <source>
        <strain evidence="1 2">DSM 14336</strain>
    </source>
</reference>
<dbReference type="GO" id="GO:0046872">
    <property type="term" value="F:metal ion binding"/>
    <property type="evidence" value="ECO:0007669"/>
    <property type="project" value="InterPro"/>
</dbReference>
<dbReference type="PATRIC" id="fig|999552.6.peg.3292"/>
<dbReference type="AlphaFoldDB" id="V9VWQ7"/>
<evidence type="ECO:0000313" key="1">
    <source>
        <dbReference type="EMBL" id="AHD03201.1"/>
    </source>
</evidence>
<accession>V9VWQ7</accession>
<organism evidence="1 2">
    <name type="scientific">Leisingera methylohalidivorans DSM 14336</name>
    <dbReference type="NCBI Taxonomy" id="999552"/>
    <lineage>
        <taxon>Bacteria</taxon>
        <taxon>Pseudomonadati</taxon>
        <taxon>Pseudomonadota</taxon>
        <taxon>Alphaproteobacteria</taxon>
        <taxon>Rhodobacterales</taxon>
        <taxon>Roseobacteraceae</taxon>
        <taxon>Leisingera</taxon>
    </lineage>
</organism>
<keyword evidence="2" id="KW-1185">Reference proteome</keyword>
<dbReference type="HOGENOM" id="CLU_3081345_0_0_5"/>
<dbReference type="KEGG" id="lmd:METH_16520"/>
<sequence>MLEILQGPAKRGDVAGIDLVEAAPAYDPAESTQILAARLLLSFIGFIFRNRT</sequence>
<dbReference type="GO" id="GO:0016813">
    <property type="term" value="F:hydrolase activity, acting on carbon-nitrogen (but not peptide) bonds, in linear amidines"/>
    <property type="evidence" value="ECO:0007669"/>
    <property type="project" value="UniProtKB-ARBA"/>
</dbReference>
<name>V9VWQ7_9RHOB</name>
<dbReference type="InterPro" id="IPR023696">
    <property type="entry name" value="Ureohydrolase_dom_sf"/>
</dbReference>
<dbReference type="Gene3D" id="3.40.800.10">
    <property type="entry name" value="Ureohydrolase domain"/>
    <property type="match status" value="1"/>
</dbReference>
<evidence type="ECO:0008006" key="3">
    <source>
        <dbReference type="Google" id="ProtNLM"/>
    </source>
</evidence>
<evidence type="ECO:0000313" key="2">
    <source>
        <dbReference type="Proteomes" id="UP000018780"/>
    </source>
</evidence>
<dbReference type="SUPFAM" id="SSF52768">
    <property type="entry name" value="Arginase/deacetylase"/>
    <property type="match status" value="1"/>
</dbReference>
<protein>
    <recommendedName>
        <fullName evidence="3">Agmatinase</fullName>
    </recommendedName>
</protein>